<comment type="caution">
    <text evidence="1">The sequence shown here is derived from an EMBL/GenBank/DDBJ whole genome shotgun (WGS) entry which is preliminary data.</text>
</comment>
<reference evidence="1 2" key="1">
    <citation type="submission" date="2018-06" db="EMBL/GenBank/DDBJ databases">
        <title>Comparative genomics reveals the genomic features of Rhizophagus irregularis, R. cerebriforme, R. diaphanum and Gigaspora rosea, and their symbiotic lifestyle signature.</title>
        <authorList>
            <person name="Morin E."/>
            <person name="San Clemente H."/>
            <person name="Chen E.C.H."/>
            <person name="De La Providencia I."/>
            <person name="Hainaut M."/>
            <person name="Kuo A."/>
            <person name="Kohler A."/>
            <person name="Murat C."/>
            <person name="Tang N."/>
            <person name="Roy S."/>
            <person name="Loubradou J."/>
            <person name="Henrissat B."/>
            <person name="Grigoriev I.V."/>
            <person name="Corradi N."/>
            <person name="Roux C."/>
            <person name="Martin F.M."/>
        </authorList>
    </citation>
    <scope>NUCLEOTIDE SEQUENCE [LARGE SCALE GENOMIC DNA]</scope>
    <source>
        <strain evidence="1 2">DAOM 227022</strain>
    </source>
</reference>
<protein>
    <submittedName>
        <fullName evidence="1">Uncharacterized protein</fullName>
    </submittedName>
</protein>
<dbReference type="Proteomes" id="UP000265703">
    <property type="component" value="Unassembled WGS sequence"/>
</dbReference>
<evidence type="ECO:0000313" key="2">
    <source>
        <dbReference type="Proteomes" id="UP000265703"/>
    </source>
</evidence>
<name>A0A397T0M3_9GLOM</name>
<evidence type="ECO:0000313" key="1">
    <source>
        <dbReference type="EMBL" id="RIA92020.1"/>
    </source>
</evidence>
<dbReference type="AlphaFoldDB" id="A0A397T0M3"/>
<organism evidence="1 2">
    <name type="scientific">Glomus cerebriforme</name>
    <dbReference type="NCBI Taxonomy" id="658196"/>
    <lineage>
        <taxon>Eukaryota</taxon>
        <taxon>Fungi</taxon>
        <taxon>Fungi incertae sedis</taxon>
        <taxon>Mucoromycota</taxon>
        <taxon>Glomeromycotina</taxon>
        <taxon>Glomeromycetes</taxon>
        <taxon>Glomerales</taxon>
        <taxon>Glomeraceae</taxon>
        <taxon>Glomus</taxon>
    </lineage>
</organism>
<accession>A0A397T0M3</accession>
<dbReference type="OrthoDB" id="2438402at2759"/>
<sequence length="77" mass="8288">MDSQIGEILKSIETAGWSKDSLIIANLNQPVNTNIVVDHGGIGYGHGENITNMDCPAIILNALDVDIPSWFDAKLPI</sequence>
<dbReference type="EMBL" id="QKYT01000137">
    <property type="protein sequence ID" value="RIA92020.1"/>
    <property type="molecule type" value="Genomic_DNA"/>
</dbReference>
<keyword evidence="2" id="KW-1185">Reference proteome</keyword>
<gene>
    <name evidence="1" type="ORF">C1645_821267</name>
</gene>
<proteinExistence type="predicted"/>